<name>W4QEL4_9BACI</name>
<evidence type="ECO:0000313" key="3">
    <source>
        <dbReference type="Proteomes" id="UP000018895"/>
    </source>
</evidence>
<dbReference type="RefSeq" id="WP_035343173.1">
    <property type="nucleotide sequence ID" value="NZ_BAUU01000011.1"/>
</dbReference>
<keyword evidence="1" id="KW-1133">Transmembrane helix</keyword>
<keyword evidence="3" id="KW-1185">Reference proteome</keyword>
<keyword evidence="1" id="KW-0472">Membrane</keyword>
<evidence type="ECO:0000256" key="1">
    <source>
        <dbReference type="SAM" id="Phobius"/>
    </source>
</evidence>
<organism evidence="2 3">
    <name type="scientific">Halalkalibacter hemicellulosilyticusJCM 9152</name>
    <dbReference type="NCBI Taxonomy" id="1236971"/>
    <lineage>
        <taxon>Bacteria</taxon>
        <taxon>Bacillati</taxon>
        <taxon>Bacillota</taxon>
        <taxon>Bacilli</taxon>
        <taxon>Bacillales</taxon>
        <taxon>Bacillaceae</taxon>
        <taxon>Halalkalibacter</taxon>
    </lineage>
</organism>
<feature type="transmembrane region" description="Helical" evidence="1">
    <location>
        <begin position="94"/>
        <end position="116"/>
    </location>
</feature>
<dbReference type="AlphaFoldDB" id="W4QEL4"/>
<dbReference type="OrthoDB" id="2388713at2"/>
<accession>W4QEL4</accession>
<feature type="transmembrane region" description="Helical" evidence="1">
    <location>
        <begin position="23"/>
        <end position="42"/>
    </location>
</feature>
<comment type="caution">
    <text evidence="2">The sequence shown here is derived from an EMBL/GenBank/DDBJ whole genome shotgun (WGS) entry which is preliminary data.</text>
</comment>
<feature type="transmembrane region" description="Helical" evidence="1">
    <location>
        <begin position="207"/>
        <end position="226"/>
    </location>
</feature>
<keyword evidence="1" id="KW-0812">Transmembrane</keyword>
<feature type="transmembrane region" description="Helical" evidence="1">
    <location>
        <begin position="62"/>
        <end position="82"/>
    </location>
</feature>
<evidence type="ECO:0000313" key="2">
    <source>
        <dbReference type="EMBL" id="GAE30486.1"/>
    </source>
</evidence>
<gene>
    <name evidence="2" type="ORF">JCM9152_1894</name>
</gene>
<feature type="transmembrane region" description="Helical" evidence="1">
    <location>
        <begin position="136"/>
        <end position="157"/>
    </location>
</feature>
<sequence length="238" mass="26957">MKTNSNEVIVKLSQDIFSIQMKWSLWYMPIVLLIYLGSMLFFPEVRETNIGLMNFYYEPSKVFMLVIGIIFPLAMLSHFVKYGITRKDYMISSAIASVGIAFSLMIIAAILSAIIQLFEMFSGAFDVSFIESQSNWFLPIVVLSIILICYNIAGWMIAMGFYRFGAWGGMGFIAIALVFIALIDILWERELSVLSTTYLPFSIPNLSLGWSIIGTAVLIAVGLIIIHRIMERVRIKLE</sequence>
<reference evidence="2" key="1">
    <citation type="journal article" date="2014" name="Genome Announc.">
        <title>Draft Genome Sequences of Three Alkaliphilic Bacillus Strains, Bacillus wakoensis JCM 9140T, Bacillus akibai JCM 9157T, and Bacillus hemicellulosilyticus JCM 9152T.</title>
        <authorList>
            <person name="Yuki M."/>
            <person name="Oshima K."/>
            <person name="Suda W."/>
            <person name="Oshida Y."/>
            <person name="Kitamura K."/>
            <person name="Iida T."/>
            <person name="Hattori M."/>
            <person name="Ohkuma M."/>
        </authorList>
    </citation>
    <scope>NUCLEOTIDE SEQUENCE [LARGE SCALE GENOMIC DNA]</scope>
    <source>
        <strain evidence="2">JCM 9152</strain>
    </source>
</reference>
<protein>
    <submittedName>
        <fullName evidence="2">Uncharacterized protein</fullName>
    </submittedName>
</protein>
<dbReference type="STRING" id="1236971.JCM9152_1894"/>
<dbReference type="EMBL" id="BAUU01000011">
    <property type="protein sequence ID" value="GAE30486.1"/>
    <property type="molecule type" value="Genomic_DNA"/>
</dbReference>
<dbReference type="Proteomes" id="UP000018895">
    <property type="component" value="Unassembled WGS sequence"/>
</dbReference>
<proteinExistence type="predicted"/>
<feature type="transmembrane region" description="Helical" evidence="1">
    <location>
        <begin position="164"/>
        <end position="187"/>
    </location>
</feature>